<keyword evidence="6 11" id="KW-1133">Transmembrane helix</keyword>
<keyword evidence="5 11" id="KW-0812">Transmembrane</keyword>
<feature type="domain" description="Cation/H+ exchanger transmembrane" evidence="12">
    <location>
        <begin position="14"/>
        <end position="387"/>
    </location>
</feature>
<feature type="transmembrane region" description="Helical" evidence="11">
    <location>
        <begin position="31"/>
        <end position="48"/>
    </location>
</feature>
<keyword evidence="3" id="KW-0813">Transport</keyword>
<evidence type="ECO:0000256" key="7">
    <source>
        <dbReference type="ARBA" id="ARBA00023053"/>
    </source>
</evidence>
<comment type="subcellular location">
    <subcellularLocation>
        <location evidence="1">Membrane</location>
        <topology evidence="1">Multi-pass membrane protein</topology>
    </subcellularLocation>
</comment>
<dbReference type="Gene3D" id="1.20.1530.20">
    <property type="match status" value="1"/>
</dbReference>
<evidence type="ECO:0000256" key="8">
    <source>
        <dbReference type="ARBA" id="ARBA00023065"/>
    </source>
</evidence>
<sequence length="417" mass="44460">MDYKYLLDLAIILLCTKALGLLTRRVQMPQVVGALLAGLLLGPAGVGILTETSFLQSVAEIGVIVLMFCAGMETDIKELKACGKASFIIALCGVLVPLAGGFATAYFFNRPGMIESDASASIFLQNIFIGVILTATSVSITVETLKELGKLKTRSGNAILGAAIIDDILGIVALTIVTSISDPSVKIGMVMLKIVGFFVFAAVVGFIFYKLYKNWVDKANKEKHRHTIVAFVFCLLMAYIAEDVFGVADITGAFIAGLIISNVQRSTYLETKFDTLSYLLLSPVFFASIGLKVELPKMSAAIVGFAVVLTIVAVLTKVVGCGFGAKICHYKNYQAKRIGIGMISRGEVALIVASKGAALGLLGSAFLGPIIIVVVITTIITPVFLKVVFAPGTAPVPEQIVPESERVKTIYESKKRE</sequence>
<evidence type="ECO:0000256" key="1">
    <source>
        <dbReference type="ARBA" id="ARBA00004141"/>
    </source>
</evidence>
<dbReference type="EMBL" id="NIHM01000005">
    <property type="protein sequence ID" value="PLT56490.1"/>
    <property type="molecule type" value="Genomic_DNA"/>
</dbReference>
<gene>
    <name evidence="13" type="ORF">CDL18_04765</name>
</gene>
<dbReference type="AlphaFoldDB" id="A0A2N5NJZ0"/>
<organism evidence="13 14">
    <name type="scientific">Mediterraneibacter gnavus</name>
    <name type="common">Ruminococcus gnavus</name>
    <dbReference type="NCBI Taxonomy" id="33038"/>
    <lineage>
        <taxon>Bacteria</taxon>
        <taxon>Bacillati</taxon>
        <taxon>Bacillota</taxon>
        <taxon>Clostridia</taxon>
        <taxon>Lachnospirales</taxon>
        <taxon>Lachnospiraceae</taxon>
        <taxon>Mediterraneibacter</taxon>
    </lineage>
</organism>
<name>A0A2N5NJZ0_MEDGN</name>
<evidence type="ECO:0000256" key="9">
    <source>
        <dbReference type="ARBA" id="ARBA00023136"/>
    </source>
</evidence>
<keyword evidence="7" id="KW-0915">Sodium</keyword>
<dbReference type="RefSeq" id="WP_101879311.1">
    <property type="nucleotide sequence ID" value="NZ_NIHM01000005.1"/>
</dbReference>
<feature type="transmembrane region" description="Helical" evidence="11">
    <location>
        <begin position="6"/>
        <end position="24"/>
    </location>
</feature>
<feature type="transmembrane region" description="Helical" evidence="11">
    <location>
        <begin position="247"/>
        <end position="263"/>
    </location>
</feature>
<evidence type="ECO:0000256" key="6">
    <source>
        <dbReference type="ARBA" id="ARBA00022989"/>
    </source>
</evidence>
<evidence type="ECO:0000259" key="12">
    <source>
        <dbReference type="Pfam" id="PF00999"/>
    </source>
</evidence>
<feature type="transmembrane region" description="Helical" evidence="11">
    <location>
        <begin position="299"/>
        <end position="325"/>
    </location>
</feature>
<evidence type="ECO:0000256" key="2">
    <source>
        <dbReference type="ARBA" id="ARBA00005551"/>
    </source>
</evidence>
<accession>A0A2N5NJZ0</accession>
<evidence type="ECO:0000313" key="13">
    <source>
        <dbReference type="EMBL" id="PLT56490.1"/>
    </source>
</evidence>
<comment type="caution">
    <text evidence="13">The sequence shown here is derived from an EMBL/GenBank/DDBJ whole genome shotgun (WGS) entry which is preliminary data.</text>
</comment>
<keyword evidence="8" id="KW-0406">Ion transport</keyword>
<dbReference type="Pfam" id="PF00999">
    <property type="entry name" value="Na_H_Exchanger"/>
    <property type="match status" value="1"/>
</dbReference>
<keyword evidence="10" id="KW-0739">Sodium transport</keyword>
<evidence type="ECO:0000256" key="10">
    <source>
        <dbReference type="ARBA" id="ARBA00023201"/>
    </source>
</evidence>
<reference evidence="13 14" key="1">
    <citation type="journal article" date="2017" name="Genome Med.">
        <title>A novel Ruminococcus gnavus clade enriched in inflammatory bowel disease patients.</title>
        <authorList>
            <person name="Hall A.B."/>
            <person name="Yassour M."/>
            <person name="Sauk J."/>
            <person name="Garner A."/>
            <person name="Jiang X."/>
            <person name="Arthur T."/>
            <person name="Lagoudas G.K."/>
            <person name="Vatanen T."/>
            <person name="Fornelos N."/>
            <person name="Wilson R."/>
            <person name="Bertha M."/>
            <person name="Cohen M."/>
            <person name="Garber J."/>
            <person name="Khalili H."/>
            <person name="Gevers D."/>
            <person name="Ananthakrishnan A.N."/>
            <person name="Kugathasan S."/>
            <person name="Lander E.S."/>
            <person name="Blainey P."/>
            <person name="Vlamakis H."/>
            <person name="Xavier R.J."/>
            <person name="Huttenhower C."/>
        </authorList>
    </citation>
    <scope>NUCLEOTIDE SEQUENCE [LARGE SCALE GENOMIC DNA]</scope>
    <source>
        <strain evidence="13 14">RJX1118</strain>
    </source>
</reference>
<dbReference type="GO" id="GO:0006814">
    <property type="term" value="P:sodium ion transport"/>
    <property type="evidence" value="ECO:0007669"/>
    <property type="project" value="UniProtKB-KW"/>
</dbReference>
<dbReference type="PANTHER" id="PTHR43562">
    <property type="entry name" value="NAPA-TYPE SODIUM/HYDROGEN ANTIPORTER"/>
    <property type="match status" value="1"/>
</dbReference>
<dbReference type="InterPro" id="IPR038770">
    <property type="entry name" value="Na+/solute_symporter_sf"/>
</dbReference>
<feature type="transmembrane region" description="Helical" evidence="11">
    <location>
        <begin position="54"/>
        <end position="73"/>
    </location>
</feature>
<feature type="transmembrane region" description="Helical" evidence="11">
    <location>
        <begin position="85"/>
        <end position="108"/>
    </location>
</feature>
<evidence type="ECO:0000256" key="4">
    <source>
        <dbReference type="ARBA" id="ARBA00022449"/>
    </source>
</evidence>
<feature type="transmembrane region" description="Helical" evidence="11">
    <location>
        <begin position="157"/>
        <end position="181"/>
    </location>
</feature>
<dbReference type="GO" id="GO:0015297">
    <property type="term" value="F:antiporter activity"/>
    <property type="evidence" value="ECO:0007669"/>
    <property type="project" value="UniProtKB-KW"/>
</dbReference>
<evidence type="ECO:0000256" key="3">
    <source>
        <dbReference type="ARBA" id="ARBA00022448"/>
    </source>
</evidence>
<keyword evidence="9 11" id="KW-0472">Membrane</keyword>
<feature type="transmembrane region" description="Helical" evidence="11">
    <location>
        <begin position="120"/>
        <end position="145"/>
    </location>
</feature>
<dbReference type="PANTHER" id="PTHR43562:SF3">
    <property type="entry name" value="SODIUM ION_PROTON EXCHANGER (EUROFUNG)"/>
    <property type="match status" value="1"/>
</dbReference>
<dbReference type="GO" id="GO:1902600">
    <property type="term" value="P:proton transmembrane transport"/>
    <property type="evidence" value="ECO:0007669"/>
    <property type="project" value="InterPro"/>
</dbReference>
<keyword evidence="4" id="KW-0050">Antiport</keyword>
<protein>
    <submittedName>
        <fullName evidence="13">Sodium:proton antiporter</fullName>
    </submittedName>
</protein>
<comment type="similarity">
    <text evidence="2">Belongs to the monovalent cation:proton antiporter 2 (CPA2) transporter (TC 2.A.37) family.</text>
</comment>
<evidence type="ECO:0000313" key="14">
    <source>
        <dbReference type="Proteomes" id="UP000234849"/>
    </source>
</evidence>
<dbReference type="Proteomes" id="UP000234849">
    <property type="component" value="Unassembled WGS sequence"/>
</dbReference>
<dbReference type="InterPro" id="IPR006153">
    <property type="entry name" value="Cation/H_exchanger_TM"/>
</dbReference>
<evidence type="ECO:0000256" key="11">
    <source>
        <dbReference type="SAM" id="Phobius"/>
    </source>
</evidence>
<evidence type="ECO:0000256" key="5">
    <source>
        <dbReference type="ARBA" id="ARBA00022692"/>
    </source>
</evidence>
<feature type="transmembrane region" description="Helical" evidence="11">
    <location>
        <begin position="187"/>
        <end position="212"/>
    </location>
</feature>
<dbReference type="GO" id="GO:0016020">
    <property type="term" value="C:membrane"/>
    <property type="evidence" value="ECO:0007669"/>
    <property type="project" value="UniProtKB-SubCell"/>
</dbReference>
<proteinExistence type="inferred from homology"/>